<evidence type="ECO:0000256" key="3">
    <source>
        <dbReference type="ARBA" id="ARBA00022801"/>
    </source>
</evidence>
<dbReference type="PANTHER" id="PTHR46233:SF3">
    <property type="entry name" value="HYDROXYACYLGLUTATHIONE HYDROLASE GLOC"/>
    <property type="match status" value="1"/>
</dbReference>
<dbReference type="SMART" id="SM00849">
    <property type="entry name" value="Lactamase_B"/>
    <property type="match status" value="1"/>
</dbReference>
<dbReference type="SUPFAM" id="SSF56281">
    <property type="entry name" value="Metallo-hydrolase/oxidoreductase"/>
    <property type="match status" value="1"/>
</dbReference>
<dbReference type="PANTHER" id="PTHR46233">
    <property type="entry name" value="HYDROXYACYLGLUTATHIONE HYDROLASE GLOC"/>
    <property type="match status" value="1"/>
</dbReference>
<protein>
    <recommendedName>
        <fullName evidence="5">Metallo-beta-lactamase domain-containing protein</fullName>
    </recommendedName>
</protein>
<dbReference type="GO" id="GO:0008800">
    <property type="term" value="F:beta-lactamase activity"/>
    <property type="evidence" value="ECO:0007669"/>
    <property type="project" value="InterPro"/>
</dbReference>
<comment type="cofactor">
    <cofactor evidence="1">
        <name>Zn(2+)</name>
        <dbReference type="ChEBI" id="CHEBI:29105"/>
    </cofactor>
</comment>
<evidence type="ECO:0000256" key="2">
    <source>
        <dbReference type="ARBA" id="ARBA00022723"/>
    </source>
</evidence>
<dbReference type="PROSITE" id="PS00743">
    <property type="entry name" value="BETA_LACTAMASE_B_1"/>
    <property type="match status" value="1"/>
</dbReference>
<feature type="non-terminal residue" evidence="6">
    <location>
        <position position="1"/>
    </location>
</feature>
<evidence type="ECO:0000256" key="1">
    <source>
        <dbReference type="ARBA" id="ARBA00001947"/>
    </source>
</evidence>
<dbReference type="InterPro" id="IPR036866">
    <property type="entry name" value="RibonucZ/Hydroxyglut_hydro"/>
</dbReference>
<sequence>VSRNQPDFLHVGTLTAMTSDRFYFRQLLSGRDFATEDSMAAQMANFVYLIGDRNTRDAVVVDPAYGVADILDILDRDDMNLSGVLASHYHSDHVGGSMMGHTIEGVRELLELRGTKIHVQAEEAEMVKKVTEVSDGDLQVHSPGDQILVGDIAIDLLHTPGHTPGSQCFLVEGTLVAGDTLFLEGCGRTDLPGSDPAAMYHSLHHTLANIPDDTVLFPGHRYSFHSSATMGMTREMNYVFKPDSEEQWMMMFGQ</sequence>
<organism evidence="6">
    <name type="scientific">marine metagenome</name>
    <dbReference type="NCBI Taxonomy" id="408172"/>
    <lineage>
        <taxon>unclassified sequences</taxon>
        <taxon>metagenomes</taxon>
        <taxon>ecological metagenomes</taxon>
    </lineage>
</organism>
<dbReference type="CDD" id="cd16275">
    <property type="entry name" value="BaeB-like_MBL-fold"/>
    <property type="match status" value="1"/>
</dbReference>
<dbReference type="AlphaFoldDB" id="A0A381PQN9"/>
<name>A0A381PQN9_9ZZZZ</name>
<keyword evidence="2" id="KW-0479">Metal-binding</keyword>
<dbReference type="GO" id="GO:0008270">
    <property type="term" value="F:zinc ion binding"/>
    <property type="evidence" value="ECO:0007669"/>
    <property type="project" value="InterPro"/>
</dbReference>
<dbReference type="Pfam" id="PF00753">
    <property type="entry name" value="Lactamase_B"/>
    <property type="match status" value="1"/>
</dbReference>
<feature type="domain" description="Metallo-beta-lactamase" evidence="5">
    <location>
        <begin position="44"/>
        <end position="220"/>
    </location>
</feature>
<dbReference type="EMBL" id="UINC01001060">
    <property type="protein sequence ID" value="SUZ69342.1"/>
    <property type="molecule type" value="Genomic_DNA"/>
</dbReference>
<evidence type="ECO:0000259" key="5">
    <source>
        <dbReference type="SMART" id="SM00849"/>
    </source>
</evidence>
<dbReference type="GO" id="GO:0017001">
    <property type="term" value="P:antibiotic catabolic process"/>
    <property type="evidence" value="ECO:0007669"/>
    <property type="project" value="InterPro"/>
</dbReference>
<evidence type="ECO:0000256" key="4">
    <source>
        <dbReference type="ARBA" id="ARBA00022833"/>
    </source>
</evidence>
<evidence type="ECO:0000313" key="6">
    <source>
        <dbReference type="EMBL" id="SUZ69342.1"/>
    </source>
</evidence>
<dbReference type="InterPro" id="IPR001018">
    <property type="entry name" value="Beta-lactamase_class-B_CS"/>
</dbReference>
<dbReference type="InterPro" id="IPR001279">
    <property type="entry name" value="Metallo-B-lactamas"/>
</dbReference>
<keyword evidence="4" id="KW-0862">Zinc</keyword>
<keyword evidence="3" id="KW-0378">Hydrolase</keyword>
<dbReference type="InterPro" id="IPR051453">
    <property type="entry name" value="MBL_Glyoxalase_II"/>
</dbReference>
<proteinExistence type="predicted"/>
<gene>
    <name evidence="6" type="ORF">METZ01_LOCUS22196</name>
</gene>
<reference evidence="6" key="1">
    <citation type="submission" date="2018-05" db="EMBL/GenBank/DDBJ databases">
        <authorList>
            <person name="Lanie J.A."/>
            <person name="Ng W.-L."/>
            <person name="Kazmierczak K.M."/>
            <person name="Andrzejewski T.M."/>
            <person name="Davidsen T.M."/>
            <person name="Wayne K.J."/>
            <person name="Tettelin H."/>
            <person name="Glass J.I."/>
            <person name="Rusch D."/>
            <person name="Podicherti R."/>
            <person name="Tsui H.-C.T."/>
            <person name="Winkler M.E."/>
        </authorList>
    </citation>
    <scope>NUCLEOTIDE SEQUENCE</scope>
</reference>
<dbReference type="Gene3D" id="3.60.15.10">
    <property type="entry name" value="Ribonuclease Z/Hydroxyacylglutathione hydrolase-like"/>
    <property type="match status" value="1"/>
</dbReference>
<accession>A0A381PQN9</accession>